<feature type="domain" description="Reverse transcriptase zinc-binding" evidence="2">
    <location>
        <begin position="42"/>
        <end position="132"/>
    </location>
</feature>
<dbReference type="Pfam" id="PF13966">
    <property type="entry name" value="zf-RVT"/>
    <property type="match status" value="1"/>
</dbReference>
<accession>A0ABM0ZB18</accession>
<dbReference type="PANTHER" id="PTHR34146">
    <property type="entry name" value="POLYNUCLEOTIDYL TRANSFERASE, RIBONUCLEASE H-LIKE SUPERFAMILY PROTEIN-RELATED"/>
    <property type="match status" value="1"/>
</dbReference>
<reference evidence="4" key="2">
    <citation type="submission" date="2025-08" db="UniProtKB">
        <authorList>
            <consortium name="RefSeq"/>
        </authorList>
    </citation>
    <scope>IDENTIFICATION</scope>
    <source>
        <tissue evidence="4">Leaf</tissue>
    </source>
</reference>
<evidence type="ECO:0000313" key="3">
    <source>
        <dbReference type="Proteomes" id="UP000694864"/>
    </source>
</evidence>
<evidence type="ECO:0000259" key="1">
    <source>
        <dbReference type="Pfam" id="PF13456"/>
    </source>
</evidence>
<evidence type="ECO:0000313" key="4">
    <source>
        <dbReference type="RefSeq" id="XP_010513025.1"/>
    </source>
</evidence>
<dbReference type="Pfam" id="PF13456">
    <property type="entry name" value="RVT_3"/>
    <property type="match status" value="1"/>
</dbReference>
<dbReference type="CDD" id="cd06222">
    <property type="entry name" value="RNase_H_like"/>
    <property type="match status" value="1"/>
</dbReference>
<organism evidence="3 4">
    <name type="scientific">Camelina sativa</name>
    <name type="common">False flax</name>
    <name type="synonym">Myagrum sativum</name>
    <dbReference type="NCBI Taxonomy" id="90675"/>
    <lineage>
        <taxon>Eukaryota</taxon>
        <taxon>Viridiplantae</taxon>
        <taxon>Streptophyta</taxon>
        <taxon>Embryophyta</taxon>
        <taxon>Tracheophyta</taxon>
        <taxon>Spermatophyta</taxon>
        <taxon>Magnoliopsida</taxon>
        <taxon>eudicotyledons</taxon>
        <taxon>Gunneridae</taxon>
        <taxon>Pentapetalae</taxon>
        <taxon>rosids</taxon>
        <taxon>malvids</taxon>
        <taxon>Brassicales</taxon>
        <taxon>Brassicaceae</taxon>
        <taxon>Camelineae</taxon>
        <taxon>Camelina</taxon>
    </lineage>
</organism>
<dbReference type="Gene3D" id="3.30.420.10">
    <property type="entry name" value="Ribonuclease H-like superfamily/Ribonuclease H"/>
    <property type="match status" value="1"/>
</dbReference>
<reference evidence="3" key="1">
    <citation type="journal article" date="2014" name="Nat. Commun.">
        <title>The emerging biofuel crop Camelina sativa retains a highly undifferentiated hexaploid genome structure.</title>
        <authorList>
            <person name="Kagale S."/>
            <person name="Koh C."/>
            <person name="Nixon J."/>
            <person name="Bollina V."/>
            <person name="Clarke W.E."/>
            <person name="Tuteja R."/>
            <person name="Spillane C."/>
            <person name="Robinson S.J."/>
            <person name="Links M.G."/>
            <person name="Clarke C."/>
            <person name="Higgins E.E."/>
            <person name="Huebert T."/>
            <person name="Sharpe A.G."/>
            <person name="Parkin I.A."/>
        </authorList>
    </citation>
    <scope>NUCLEOTIDE SEQUENCE [LARGE SCALE GENOMIC DNA]</scope>
    <source>
        <strain evidence="3">cv. DH55</strain>
    </source>
</reference>
<sequence length="389" mass="44242">MKMEKLLELIDPTDIPLITCLQPSRRFMVDDYVWSFTKSGQYSVRSGYAIATSLCQEVVEPSLSKLKSQVWKLKSSRKLKHFLWQAISGFVAANSRLVERHCGSDRSCPRCGDELESINHILFMCPPALQVWAMSTIANPPSVFPSTSLYANFDYLFWGAKDLGVTEEQLEVFPWIIWYNWKARNEKMFNNKDVSPADTGNLAAAEALAWRVAQMVESFKESDEEQSDVSEEEEEPLGAIRCQIDASWDEKDGFAGLGFVLQSAEKIFGLQGINRHLSVLHSELEALIWAMESAILQGLNSVHFETDCVTIIKIIEEIDEWPSFATELDRFSELRAKFFIFSISYIPRTINVCADRLAKAGRARGAIFSHVNLRVPEWLTLETNLFELE</sequence>
<dbReference type="PANTHER" id="PTHR34146:SF3">
    <property type="entry name" value="POLYNUCLEOTIDYL TRANSFERASE, RIBONUCLEASE H-LIKE SUPERFAMILY PROTEIN"/>
    <property type="match status" value="1"/>
</dbReference>
<dbReference type="InterPro" id="IPR012337">
    <property type="entry name" value="RNaseH-like_sf"/>
</dbReference>
<dbReference type="InterPro" id="IPR026960">
    <property type="entry name" value="RVT-Znf"/>
</dbReference>
<name>A0ABM0ZB18_CAMSA</name>
<dbReference type="InterPro" id="IPR002156">
    <property type="entry name" value="RNaseH_domain"/>
</dbReference>
<proteinExistence type="predicted"/>
<protein>
    <submittedName>
        <fullName evidence="4">Uncharacterized protein LOC104788966</fullName>
    </submittedName>
</protein>
<dbReference type="RefSeq" id="XP_010513025.1">
    <property type="nucleotide sequence ID" value="XM_010514723.1"/>
</dbReference>
<dbReference type="Proteomes" id="UP000694864">
    <property type="component" value="Chromosome 5"/>
</dbReference>
<dbReference type="InterPro" id="IPR044730">
    <property type="entry name" value="RNase_H-like_dom_plant"/>
</dbReference>
<evidence type="ECO:0000259" key="2">
    <source>
        <dbReference type="Pfam" id="PF13966"/>
    </source>
</evidence>
<feature type="domain" description="RNase H type-1" evidence="1">
    <location>
        <begin position="244"/>
        <end position="360"/>
    </location>
</feature>
<dbReference type="SUPFAM" id="SSF53098">
    <property type="entry name" value="Ribonuclease H-like"/>
    <property type="match status" value="1"/>
</dbReference>
<dbReference type="GeneID" id="104788966"/>
<keyword evidence="3" id="KW-1185">Reference proteome</keyword>
<dbReference type="InterPro" id="IPR036397">
    <property type="entry name" value="RNaseH_sf"/>
</dbReference>
<gene>
    <name evidence="4" type="primary">LOC104788966</name>
</gene>